<comment type="caution">
    <text evidence="2">The sequence shown here is derived from an EMBL/GenBank/DDBJ whole genome shotgun (WGS) entry which is preliminary data.</text>
</comment>
<accession>A0A3A4ZDI7</accession>
<proteinExistence type="predicted"/>
<keyword evidence="1" id="KW-0472">Membrane</keyword>
<gene>
    <name evidence="2" type="ORF">C4561_03165</name>
</gene>
<feature type="transmembrane region" description="Helical" evidence="1">
    <location>
        <begin position="12"/>
        <end position="32"/>
    </location>
</feature>
<evidence type="ECO:0000256" key="1">
    <source>
        <dbReference type="SAM" id="Phobius"/>
    </source>
</evidence>
<reference evidence="2 3" key="1">
    <citation type="journal article" date="2017" name="ISME J.">
        <title>Energy and carbon metabolisms in a deep terrestrial subsurface fluid microbial community.</title>
        <authorList>
            <person name="Momper L."/>
            <person name="Jungbluth S.P."/>
            <person name="Lee M.D."/>
            <person name="Amend J.P."/>
        </authorList>
    </citation>
    <scope>NUCLEOTIDE SEQUENCE [LARGE SCALE GENOMIC DNA]</scope>
    <source>
        <strain evidence="2">SURF_46</strain>
    </source>
</reference>
<name>A0A3A4ZDI7_UNCKA</name>
<sequence length="176" mass="19219">MNLSGKKNGYISPVVLLFIFLFISVPLIYWFVSSDEGSPEDVKGSSDVVTEETEGLLVNVTSESTWDMYVYLCKNSDECDESLTAGKRVGVFSGGVVSKFTVAVPLDETWTEGNVVKFYIKPGWGSSGRVFSAESVGDSGAEVKRIRNDGMELETIFITVGDEHIGGSWVGEFSDR</sequence>
<keyword evidence="1" id="KW-0812">Transmembrane</keyword>
<protein>
    <submittedName>
        <fullName evidence="2">Uncharacterized protein</fullName>
    </submittedName>
</protein>
<organism evidence="2 3">
    <name type="scientific">candidate division WWE3 bacterium</name>
    <dbReference type="NCBI Taxonomy" id="2053526"/>
    <lineage>
        <taxon>Bacteria</taxon>
        <taxon>Katanobacteria</taxon>
    </lineage>
</organism>
<keyword evidence="1" id="KW-1133">Transmembrane helix</keyword>
<dbReference type="EMBL" id="QZJF01000016">
    <property type="protein sequence ID" value="RJR27138.1"/>
    <property type="molecule type" value="Genomic_DNA"/>
</dbReference>
<dbReference type="AlphaFoldDB" id="A0A3A4ZDI7"/>
<evidence type="ECO:0000313" key="2">
    <source>
        <dbReference type="EMBL" id="RJR27138.1"/>
    </source>
</evidence>
<evidence type="ECO:0000313" key="3">
    <source>
        <dbReference type="Proteomes" id="UP000265540"/>
    </source>
</evidence>
<dbReference type="Proteomes" id="UP000265540">
    <property type="component" value="Unassembled WGS sequence"/>
</dbReference>